<dbReference type="EMBL" id="ARXV01000004">
    <property type="protein sequence ID" value="KGD65309.1"/>
    <property type="molecule type" value="Genomic_DNA"/>
</dbReference>
<sequence>MEILRDSYRIQINCYVDSSEWSQFLAVSEDLNLRILTLLDSHGVQLAVPVQQWVRGDNAHPEQDKDLPTETLQAFPDYASDEKADMKGSLDYPEKGRPNEESVIKT</sequence>
<evidence type="ECO:0000313" key="4">
    <source>
        <dbReference type="Proteomes" id="UP000029444"/>
    </source>
</evidence>
<name>A0A095SLS8_9GAMM</name>
<accession>A0A095SLS8</accession>
<feature type="compositionally biased region" description="Basic and acidic residues" evidence="1">
    <location>
        <begin position="80"/>
        <end position="106"/>
    </location>
</feature>
<dbReference type="InterPro" id="IPR011066">
    <property type="entry name" value="MscS_channel_C_sf"/>
</dbReference>
<feature type="domain" description="Mechanosensitive ion channel MscS C-terminal" evidence="2">
    <location>
        <begin position="6"/>
        <end position="45"/>
    </location>
</feature>
<dbReference type="GO" id="GO:0016020">
    <property type="term" value="C:membrane"/>
    <property type="evidence" value="ECO:0007669"/>
    <property type="project" value="InterPro"/>
</dbReference>
<keyword evidence="4" id="KW-1185">Reference proteome</keyword>
<evidence type="ECO:0000256" key="1">
    <source>
        <dbReference type="SAM" id="MobiDB-lite"/>
    </source>
</evidence>
<dbReference type="AlphaFoldDB" id="A0A095SLS8"/>
<evidence type="ECO:0000259" key="2">
    <source>
        <dbReference type="Pfam" id="PF21082"/>
    </source>
</evidence>
<feature type="region of interest" description="Disordered" evidence="1">
    <location>
        <begin position="55"/>
        <end position="106"/>
    </location>
</feature>
<protein>
    <recommendedName>
        <fullName evidence="2">Mechanosensitive ion channel MscS C-terminal domain-containing protein</fullName>
    </recommendedName>
</protein>
<organism evidence="3 4">
    <name type="scientific">Alcanivorax nanhaiticus</name>
    <dbReference type="NCBI Taxonomy" id="1177154"/>
    <lineage>
        <taxon>Bacteria</taxon>
        <taxon>Pseudomonadati</taxon>
        <taxon>Pseudomonadota</taxon>
        <taxon>Gammaproteobacteria</taxon>
        <taxon>Oceanospirillales</taxon>
        <taxon>Alcanivoracaceae</taxon>
        <taxon>Alcanivorax</taxon>
    </lineage>
</organism>
<comment type="caution">
    <text evidence="3">The sequence shown here is derived from an EMBL/GenBank/DDBJ whole genome shotgun (WGS) entry which is preliminary data.</text>
</comment>
<dbReference type="STRING" id="1177154.Y5S_01202"/>
<gene>
    <name evidence="3" type="ORF">Y5S_01202</name>
</gene>
<reference evidence="3 4" key="1">
    <citation type="submission" date="2012-09" db="EMBL/GenBank/DDBJ databases">
        <title>Genome Sequence of alkane-degrading Bacterium Alcanivorax sp. 19-m-6.</title>
        <authorList>
            <person name="Lai Q."/>
            <person name="Shao Z."/>
        </authorList>
    </citation>
    <scope>NUCLEOTIDE SEQUENCE [LARGE SCALE GENOMIC DNA]</scope>
    <source>
        <strain evidence="3 4">19-m-6</strain>
    </source>
</reference>
<dbReference type="SUPFAM" id="SSF82689">
    <property type="entry name" value="Mechanosensitive channel protein MscS (YggB), C-terminal domain"/>
    <property type="match status" value="1"/>
</dbReference>
<dbReference type="Pfam" id="PF21082">
    <property type="entry name" value="MS_channel_3rd"/>
    <property type="match status" value="1"/>
</dbReference>
<dbReference type="Proteomes" id="UP000029444">
    <property type="component" value="Unassembled WGS sequence"/>
</dbReference>
<dbReference type="PATRIC" id="fig|1177154.3.peg.1221"/>
<evidence type="ECO:0000313" key="3">
    <source>
        <dbReference type="EMBL" id="KGD65309.1"/>
    </source>
</evidence>
<feature type="compositionally biased region" description="Basic and acidic residues" evidence="1">
    <location>
        <begin position="57"/>
        <end position="68"/>
    </location>
</feature>
<dbReference type="InterPro" id="IPR049278">
    <property type="entry name" value="MS_channel_C"/>
</dbReference>
<proteinExistence type="predicted"/>